<proteinExistence type="predicted"/>
<evidence type="ECO:0000259" key="2">
    <source>
        <dbReference type="PROSITE" id="PS50846"/>
    </source>
</evidence>
<comment type="caution">
    <text evidence="3">The sequence shown here is derived from an EMBL/GenBank/DDBJ whole genome shotgun (WGS) entry which is preliminary data.</text>
</comment>
<keyword evidence="4" id="KW-1185">Reference proteome</keyword>
<organism evidence="3 4">
    <name type="scientific">Segnochrobactrum spirostomi</name>
    <dbReference type="NCBI Taxonomy" id="2608987"/>
    <lineage>
        <taxon>Bacteria</taxon>
        <taxon>Pseudomonadati</taxon>
        <taxon>Pseudomonadota</taxon>
        <taxon>Alphaproteobacteria</taxon>
        <taxon>Hyphomicrobiales</taxon>
        <taxon>Segnochrobactraceae</taxon>
        <taxon>Segnochrobactrum</taxon>
    </lineage>
</organism>
<dbReference type="Pfam" id="PF00403">
    <property type="entry name" value="HMA"/>
    <property type="match status" value="1"/>
</dbReference>
<name>A0A6A7Y7N9_9HYPH</name>
<dbReference type="PROSITE" id="PS01047">
    <property type="entry name" value="HMA_1"/>
    <property type="match status" value="1"/>
</dbReference>
<evidence type="ECO:0000313" key="3">
    <source>
        <dbReference type="EMBL" id="MQT13519.1"/>
    </source>
</evidence>
<feature type="domain" description="HMA" evidence="2">
    <location>
        <begin position="1"/>
        <end position="65"/>
    </location>
</feature>
<accession>A0A6A7Y7N9</accession>
<sequence length="68" mass="6840">MLAFTVPDMSCSHCERAVRDAVLEAAPGARVAVDLATKTVVVEGVEAGAAAPIAAAIRDAGYEPSQAA</sequence>
<dbReference type="RefSeq" id="WP_153482277.1">
    <property type="nucleotide sequence ID" value="NZ_VWNA01000001.1"/>
</dbReference>
<keyword evidence="1" id="KW-0479">Metal-binding</keyword>
<dbReference type="Gene3D" id="3.30.70.100">
    <property type="match status" value="1"/>
</dbReference>
<dbReference type="GO" id="GO:0046872">
    <property type="term" value="F:metal ion binding"/>
    <property type="evidence" value="ECO:0007669"/>
    <property type="project" value="UniProtKB-KW"/>
</dbReference>
<dbReference type="PROSITE" id="PS50846">
    <property type="entry name" value="HMA_2"/>
    <property type="match status" value="1"/>
</dbReference>
<evidence type="ECO:0000313" key="4">
    <source>
        <dbReference type="Proteomes" id="UP000332515"/>
    </source>
</evidence>
<protein>
    <submittedName>
        <fullName evidence="3">Heavy-metal-associated domain-containing protein</fullName>
    </submittedName>
</protein>
<dbReference type="Proteomes" id="UP000332515">
    <property type="component" value="Unassembled WGS sequence"/>
</dbReference>
<dbReference type="AlphaFoldDB" id="A0A6A7Y7N9"/>
<dbReference type="InterPro" id="IPR006121">
    <property type="entry name" value="HMA_dom"/>
</dbReference>
<dbReference type="CDD" id="cd00371">
    <property type="entry name" value="HMA"/>
    <property type="match status" value="1"/>
</dbReference>
<dbReference type="SUPFAM" id="SSF55008">
    <property type="entry name" value="HMA, heavy metal-associated domain"/>
    <property type="match status" value="1"/>
</dbReference>
<gene>
    <name evidence="3" type="ORF">F0357_12900</name>
</gene>
<evidence type="ECO:0000256" key="1">
    <source>
        <dbReference type="ARBA" id="ARBA00022723"/>
    </source>
</evidence>
<dbReference type="InterPro" id="IPR036163">
    <property type="entry name" value="HMA_dom_sf"/>
</dbReference>
<dbReference type="EMBL" id="VWNA01000001">
    <property type="protein sequence ID" value="MQT13519.1"/>
    <property type="molecule type" value="Genomic_DNA"/>
</dbReference>
<dbReference type="InterPro" id="IPR017969">
    <property type="entry name" value="Heavy-metal-associated_CS"/>
</dbReference>
<reference evidence="3 4" key="1">
    <citation type="submission" date="2019-09" db="EMBL/GenBank/DDBJ databases">
        <title>Segnochrobactrum spirostomi gen. nov., sp. nov., isolated from the ciliate Spirostomum cf. yagiui and description of a novel family, Segnochrobactraceae fam. nov. within the order Rhizobiales of the class Alphaproteobacteria.</title>
        <authorList>
            <person name="Akter S."/>
            <person name="Shazib S.U.A."/>
            <person name="Shin M.K."/>
        </authorList>
    </citation>
    <scope>NUCLEOTIDE SEQUENCE [LARGE SCALE GENOMIC DNA]</scope>
    <source>
        <strain evidence="3 4">Sp-1</strain>
    </source>
</reference>